<dbReference type="SUPFAM" id="SSF46689">
    <property type="entry name" value="Homeodomain-like"/>
    <property type="match status" value="1"/>
</dbReference>
<name>A0ABD7PNT1_RHILE</name>
<dbReference type="GO" id="GO:0003677">
    <property type="term" value="F:DNA binding"/>
    <property type="evidence" value="ECO:0007669"/>
    <property type="project" value="UniProtKB-UniRule"/>
</dbReference>
<protein>
    <submittedName>
        <fullName evidence="4">TetR/AcrR family transcriptional regulator</fullName>
    </submittedName>
</protein>
<dbReference type="PANTHER" id="PTHR43479">
    <property type="entry name" value="ACREF/ENVCD OPERON REPRESSOR-RELATED"/>
    <property type="match status" value="1"/>
</dbReference>
<dbReference type="PROSITE" id="PS50977">
    <property type="entry name" value="HTH_TETR_2"/>
    <property type="match status" value="1"/>
</dbReference>
<dbReference type="EMBL" id="SIPS01000001">
    <property type="protein sequence ID" value="TAW28695.1"/>
    <property type="molecule type" value="Genomic_DNA"/>
</dbReference>
<comment type="caution">
    <text evidence="4">The sequence shown here is derived from an EMBL/GenBank/DDBJ whole genome shotgun (WGS) entry which is preliminary data.</text>
</comment>
<evidence type="ECO:0000256" key="2">
    <source>
        <dbReference type="PROSITE-ProRule" id="PRU00335"/>
    </source>
</evidence>
<dbReference type="Pfam" id="PF00440">
    <property type="entry name" value="TetR_N"/>
    <property type="match status" value="1"/>
</dbReference>
<dbReference type="PANTHER" id="PTHR43479:SF7">
    <property type="entry name" value="TETR-FAMILY TRANSCRIPTIONAL REGULATOR"/>
    <property type="match status" value="1"/>
</dbReference>
<sequence length="179" mass="19545">MSRDHYGQVGTNMSDDPRAVRTRATLKQALMQLLQQGDWSDITASAICRRAGVARSSFYEHFDTKADLLDEIFSDMLGGIKPSTRPSDPLATLDWLVSHVRAAPDFFAGAMAGKRGDALLPRFRAALKVRLELELSLRGVQDASANAAYIIGGSMSYLAEAKGGEVREAVQKMAMRLLV</sequence>
<accession>A0ABD7PNT1</accession>
<evidence type="ECO:0000313" key="4">
    <source>
        <dbReference type="EMBL" id="TAW28695.1"/>
    </source>
</evidence>
<organism evidence="4 5">
    <name type="scientific">Rhizobium leguminosarum</name>
    <dbReference type="NCBI Taxonomy" id="384"/>
    <lineage>
        <taxon>Bacteria</taxon>
        <taxon>Pseudomonadati</taxon>
        <taxon>Pseudomonadota</taxon>
        <taxon>Alphaproteobacteria</taxon>
        <taxon>Hyphomicrobiales</taxon>
        <taxon>Rhizobiaceae</taxon>
        <taxon>Rhizobium/Agrobacterium group</taxon>
        <taxon>Rhizobium</taxon>
    </lineage>
</organism>
<proteinExistence type="predicted"/>
<evidence type="ECO:0000259" key="3">
    <source>
        <dbReference type="PROSITE" id="PS50977"/>
    </source>
</evidence>
<dbReference type="Proteomes" id="UP000292036">
    <property type="component" value="Unassembled WGS sequence"/>
</dbReference>
<gene>
    <name evidence="4" type="ORF">ELI19_03895</name>
</gene>
<keyword evidence="1 2" id="KW-0238">DNA-binding</keyword>
<dbReference type="InterPro" id="IPR001647">
    <property type="entry name" value="HTH_TetR"/>
</dbReference>
<feature type="domain" description="HTH tetR-type" evidence="3">
    <location>
        <begin position="20"/>
        <end position="80"/>
    </location>
</feature>
<dbReference type="InterPro" id="IPR009057">
    <property type="entry name" value="Homeodomain-like_sf"/>
</dbReference>
<dbReference type="RefSeq" id="WP_130681542.1">
    <property type="nucleotide sequence ID" value="NZ_SIOG01000001.1"/>
</dbReference>
<evidence type="ECO:0000313" key="5">
    <source>
        <dbReference type="Proteomes" id="UP000292036"/>
    </source>
</evidence>
<evidence type="ECO:0000256" key="1">
    <source>
        <dbReference type="ARBA" id="ARBA00023125"/>
    </source>
</evidence>
<dbReference type="Gene3D" id="1.10.357.10">
    <property type="entry name" value="Tetracycline Repressor, domain 2"/>
    <property type="match status" value="1"/>
</dbReference>
<dbReference type="InterPro" id="IPR050624">
    <property type="entry name" value="HTH-type_Tx_Regulator"/>
</dbReference>
<reference evidence="4 5" key="1">
    <citation type="submission" date="2019-02" db="EMBL/GenBank/DDBJ databases">
        <title>The genomic architecture of introgression among sibling species of bacteria.</title>
        <authorList>
            <person name="Cavassim M.I.A."/>
            <person name="Moeskjaer S."/>
            <person name="Moslemi C."/>
            <person name="Fields B."/>
            <person name="Bachmann A."/>
            <person name="Vilhjalmsson B."/>
            <person name="Schierup M.H."/>
            <person name="Young J.P.W."/>
            <person name="Andersen S.U."/>
        </authorList>
    </citation>
    <scope>NUCLEOTIDE SEQUENCE [LARGE SCALE GENOMIC DNA]</scope>
    <source>
        <strain evidence="4 5">SM151B</strain>
    </source>
</reference>
<dbReference type="AlphaFoldDB" id="A0ABD7PNT1"/>
<feature type="DNA-binding region" description="H-T-H motif" evidence="2">
    <location>
        <begin position="43"/>
        <end position="62"/>
    </location>
</feature>